<evidence type="ECO:0000256" key="5">
    <source>
        <dbReference type="RuleBase" id="RU362125"/>
    </source>
</evidence>
<dbReference type="InterPro" id="IPR036250">
    <property type="entry name" value="AcylCo_DH-like_C"/>
</dbReference>
<dbReference type="InterPro" id="IPR046373">
    <property type="entry name" value="Acyl-CoA_Oxase/DH_mid-dom_sf"/>
</dbReference>
<dbReference type="Gene3D" id="2.40.110.10">
    <property type="entry name" value="Butyryl-CoA Dehydrogenase, subunit A, domain 2"/>
    <property type="match status" value="1"/>
</dbReference>
<evidence type="ECO:0000259" key="7">
    <source>
        <dbReference type="Pfam" id="PF02770"/>
    </source>
</evidence>
<dbReference type="PANTHER" id="PTHR43831:SF1">
    <property type="entry name" value="ISOBUTYRYL-COA DEHYDROGENASE, MITOCHONDRIAL"/>
    <property type="match status" value="1"/>
</dbReference>
<evidence type="ECO:0000259" key="6">
    <source>
        <dbReference type="Pfam" id="PF00441"/>
    </source>
</evidence>
<dbReference type="Proteomes" id="UP000263040">
    <property type="component" value="Chromosome"/>
</dbReference>
<gene>
    <name evidence="9" type="ORF">ASUIS_0999</name>
</gene>
<dbReference type="InterPro" id="IPR052547">
    <property type="entry name" value="Mito_Isobutyryl-CoADH"/>
</dbReference>
<dbReference type="RefSeq" id="WP_118886033.1">
    <property type="nucleotide sequence ID" value="NZ_CP032100.1"/>
</dbReference>
<dbReference type="InterPro" id="IPR009100">
    <property type="entry name" value="AcylCoA_DH/oxidase_NM_dom_sf"/>
</dbReference>
<dbReference type="InterPro" id="IPR009075">
    <property type="entry name" value="AcylCo_DH/oxidase_C"/>
</dbReference>
<dbReference type="Pfam" id="PF02770">
    <property type="entry name" value="Acyl-CoA_dh_M"/>
    <property type="match status" value="1"/>
</dbReference>
<name>A0AAD0WQP1_9BACT</name>
<dbReference type="Pfam" id="PF00441">
    <property type="entry name" value="Acyl-CoA_dh_1"/>
    <property type="match status" value="1"/>
</dbReference>
<dbReference type="InterPro" id="IPR006091">
    <property type="entry name" value="Acyl-CoA_Oxase/DH_mid-dom"/>
</dbReference>
<dbReference type="GO" id="GO:0016627">
    <property type="term" value="F:oxidoreductase activity, acting on the CH-CH group of donors"/>
    <property type="evidence" value="ECO:0007669"/>
    <property type="project" value="InterPro"/>
</dbReference>
<dbReference type="PANTHER" id="PTHR43831">
    <property type="entry name" value="ISOBUTYRYL-COA DEHYDROGENASE"/>
    <property type="match status" value="1"/>
</dbReference>
<evidence type="ECO:0000256" key="1">
    <source>
        <dbReference type="ARBA" id="ARBA00001974"/>
    </source>
</evidence>
<comment type="similarity">
    <text evidence="2 5">Belongs to the acyl-CoA dehydrogenase family.</text>
</comment>
<feature type="domain" description="Acyl-CoA dehydrogenase/oxidase N-terminal" evidence="8">
    <location>
        <begin position="5"/>
        <end position="109"/>
    </location>
</feature>
<comment type="cofactor">
    <cofactor evidence="1 5">
        <name>FAD</name>
        <dbReference type="ChEBI" id="CHEBI:57692"/>
    </cofactor>
</comment>
<dbReference type="Pfam" id="PF02771">
    <property type="entry name" value="Acyl-CoA_dh_N"/>
    <property type="match status" value="1"/>
</dbReference>
<evidence type="ECO:0000313" key="10">
    <source>
        <dbReference type="Proteomes" id="UP000263040"/>
    </source>
</evidence>
<organism evidence="9 10">
    <name type="scientific">Arcobacter suis CECT 7833</name>
    <dbReference type="NCBI Taxonomy" id="663365"/>
    <lineage>
        <taxon>Bacteria</taxon>
        <taxon>Pseudomonadati</taxon>
        <taxon>Campylobacterota</taxon>
        <taxon>Epsilonproteobacteria</taxon>
        <taxon>Campylobacterales</taxon>
        <taxon>Arcobacteraceae</taxon>
        <taxon>Arcobacter</taxon>
    </lineage>
</organism>
<dbReference type="AlphaFoldDB" id="A0AAD0WQP1"/>
<evidence type="ECO:0000256" key="2">
    <source>
        <dbReference type="ARBA" id="ARBA00009347"/>
    </source>
</evidence>
<dbReference type="InterPro" id="IPR013786">
    <property type="entry name" value="AcylCoA_DH/ox_N"/>
</dbReference>
<dbReference type="PIRSF" id="PIRSF016578">
    <property type="entry name" value="HsaA"/>
    <property type="match status" value="1"/>
</dbReference>
<dbReference type="InterPro" id="IPR037069">
    <property type="entry name" value="AcylCoA_DH/ox_N_sf"/>
</dbReference>
<protein>
    <submittedName>
        <fullName evidence="9">Acyl-CoA dehydrogenase</fullName>
    </submittedName>
</protein>
<evidence type="ECO:0000313" key="9">
    <source>
        <dbReference type="EMBL" id="AXX89487.1"/>
    </source>
</evidence>
<dbReference type="SUPFAM" id="SSF56645">
    <property type="entry name" value="Acyl-CoA dehydrogenase NM domain-like"/>
    <property type="match status" value="1"/>
</dbReference>
<dbReference type="KEGG" id="asui:ASUIS_0999"/>
<dbReference type="GO" id="GO:0050660">
    <property type="term" value="F:flavin adenine dinucleotide binding"/>
    <property type="evidence" value="ECO:0007669"/>
    <property type="project" value="InterPro"/>
</dbReference>
<keyword evidence="10" id="KW-1185">Reference proteome</keyword>
<reference evidence="9 10" key="1">
    <citation type="submission" date="2018-08" db="EMBL/GenBank/DDBJ databases">
        <title>Complete genome of the Arcobacter suis type strain LMG 26152.</title>
        <authorList>
            <person name="Miller W.G."/>
            <person name="Yee E."/>
            <person name="Bono J.L."/>
        </authorList>
    </citation>
    <scope>NUCLEOTIDE SEQUENCE [LARGE SCALE GENOMIC DNA]</scope>
    <source>
        <strain evidence="9 10">CECT 7833</strain>
    </source>
</reference>
<proteinExistence type="inferred from homology"/>
<dbReference type="Gene3D" id="1.20.140.10">
    <property type="entry name" value="Butyryl-CoA Dehydrogenase, subunit A, domain 3"/>
    <property type="match status" value="1"/>
</dbReference>
<evidence type="ECO:0000256" key="3">
    <source>
        <dbReference type="ARBA" id="ARBA00022630"/>
    </source>
</evidence>
<keyword evidence="3 5" id="KW-0285">Flavoprotein</keyword>
<dbReference type="SUPFAM" id="SSF47203">
    <property type="entry name" value="Acyl-CoA dehydrogenase C-terminal domain-like"/>
    <property type="match status" value="1"/>
</dbReference>
<dbReference type="CDD" id="cd00567">
    <property type="entry name" value="ACAD"/>
    <property type="match status" value="1"/>
</dbReference>
<feature type="domain" description="Acyl-CoA oxidase/dehydrogenase middle" evidence="7">
    <location>
        <begin position="113"/>
        <end position="206"/>
    </location>
</feature>
<evidence type="ECO:0000259" key="8">
    <source>
        <dbReference type="Pfam" id="PF02771"/>
    </source>
</evidence>
<dbReference type="EMBL" id="CP032100">
    <property type="protein sequence ID" value="AXX89487.1"/>
    <property type="molecule type" value="Genomic_DNA"/>
</dbReference>
<keyword evidence="4 5" id="KW-0274">FAD</keyword>
<dbReference type="Gene3D" id="1.10.540.10">
    <property type="entry name" value="Acyl-CoA dehydrogenase/oxidase, N-terminal domain"/>
    <property type="match status" value="1"/>
</dbReference>
<evidence type="ECO:0000256" key="4">
    <source>
        <dbReference type="ARBA" id="ARBA00022827"/>
    </source>
</evidence>
<keyword evidence="5" id="KW-0560">Oxidoreductase</keyword>
<sequence>MKNIYENTFSFAKEKIECNSLDADLNAQFPEKSFNALKENGYMGLVVPIEYGGKGLTILEHTQTILALAQSCATTALCYMMHNVATMCIVSHGSKELKDKLLPKIAKGEITLALAYSETGTGTHFYQPEITFSQKDEKFVLNGKKSFVTSAGFVDYYLVLSQTINKDGLNNWLISKNSQGLEFHNQAWDGLGMRGNASMPMNLNNVVVNESDRVGVEGSGAEQVFTVVAPFFVIGLAAVYSGVALNACEIIKNHSMGRKYTNSGSLSEIPTVQNDLATIYIKAQSAKHFTLAGANAGLNMQEDALAQIISARINASIAAIEVCTLAMKIGGGTAYAKRLPIERLLRDSFASQVMAPGIDVLSIWLGKALTGQQIP</sequence>
<feature type="domain" description="Acyl-CoA dehydrogenase/oxidase C-terminal" evidence="6">
    <location>
        <begin position="235"/>
        <end position="352"/>
    </location>
</feature>
<accession>A0AAD0WQP1</accession>